<dbReference type="EC" id="3.5.1.28" evidence="2"/>
<dbReference type="PANTHER" id="PTHR30417">
    <property type="entry name" value="N-ACETYLMURAMOYL-L-ALANINE AMIDASE AMID"/>
    <property type="match status" value="1"/>
</dbReference>
<gene>
    <name evidence="6" type="ORF">SAMN03080594_102570</name>
</gene>
<dbReference type="GO" id="GO:0009253">
    <property type="term" value="P:peptidoglycan catabolic process"/>
    <property type="evidence" value="ECO:0007669"/>
    <property type="project" value="InterPro"/>
</dbReference>
<sequence length="219" mass="25402">MKKIVLLCSLFMTFSCAINREIIDKPIIFNEERKDLTLEYMSDHYGLIQEEPLITPKMVVLHWTVIPTLEKSYQAFELPTLPDWRPEISSASGLNVSSQFLVDQDGTIYRLMPETTMARHVIGLNHCAIGIENVGGTGDTKLTRAQLRSNKWLVKYLKSKYDIDYVIGHYEYTLFEDHELWLEKDEGYRTVKTDPGEKFLKRVKRATKKLNFKPTPIAK</sequence>
<protein>
    <recommendedName>
        <fullName evidence="2">N-acetylmuramoyl-L-alanine amidase</fullName>
        <ecNumber evidence="2">3.5.1.28</ecNumber>
    </recommendedName>
</protein>
<dbReference type="Proteomes" id="UP000184406">
    <property type="component" value="Unassembled WGS sequence"/>
</dbReference>
<dbReference type="InterPro" id="IPR002502">
    <property type="entry name" value="Amidase_domain"/>
</dbReference>
<dbReference type="AlphaFoldDB" id="A0A1M4YV09"/>
<evidence type="ECO:0000256" key="4">
    <source>
        <dbReference type="ARBA" id="ARBA00023316"/>
    </source>
</evidence>
<evidence type="ECO:0000256" key="3">
    <source>
        <dbReference type="ARBA" id="ARBA00022801"/>
    </source>
</evidence>
<comment type="catalytic activity">
    <reaction evidence="1">
        <text>Hydrolyzes the link between N-acetylmuramoyl residues and L-amino acid residues in certain cell-wall glycopeptides.</text>
        <dbReference type="EC" id="3.5.1.28"/>
    </reaction>
</comment>
<dbReference type="GO" id="GO:0071555">
    <property type="term" value="P:cell wall organization"/>
    <property type="evidence" value="ECO:0007669"/>
    <property type="project" value="UniProtKB-KW"/>
</dbReference>
<dbReference type="CDD" id="cd06583">
    <property type="entry name" value="PGRP"/>
    <property type="match status" value="1"/>
</dbReference>
<dbReference type="PANTHER" id="PTHR30417:SF1">
    <property type="entry name" value="N-ACETYLMURAMOYL-L-ALANINE AMIDASE AMID"/>
    <property type="match status" value="1"/>
</dbReference>
<organism evidence="6 7">
    <name type="scientific">Arenibacter palladensis</name>
    <dbReference type="NCBI Taxonomy" id="237373"/>
    <lineage>
        <taxon>Bacteria</taxon>
        <taxon>Pseudomonadati</taxon>
        <taxon>Bacteroidota</taxon>
        <taxon>Flavobacteriia</taxon>
        <taxon>Flavobacteriales</taxon>
        <taxon>Flavobacteriaceae</taxon>
        <taxon>Arenibacter</taxon>
    </lineage>
</organism>
<evidence type="ECO:0000256" key="1">
    <source>
        <dbReference type="ARBA" id="ARBA00001561"/>
    </source>
</evidence>
<evidence type="ECO:0000313" key="6">
    <source>
        <dbReference type="EMBL" id="SHF09176.1"/>
    </source>
</evidence>
<keyword evidence="7" id="KW-1185">Reference proteome</keyword>
<evidence type="ECO:0000256" key="2">
    <source>
        <dbReference type="ARBA" id="ARBA00011901"/>
    </source>
</evidence>
<dbReference type="Gene3D" id="3.40.80.10">
    <property type="entry name" value="Peptidoglycan recognition protein-like"/>
    <property type="match status" value="1"/>
</dbReference>
<dbReference type="RefSeq" id="WP_072861385.1">
    <property type="nucleotide sequence ID" value="NZ_FQUX01000002.1"/>
</dbReference>
<feature type="domain" description="N-acetylmuramoyl-L-alanine amidase" evidence="5">
    <location>
        <begin position="45"/>
        <end position="196"/>
    </location>
</feature>
<dbReference type="InterPro" id="IPR036505">
    <property type="entry name" value="Amidase/PGRP_sf"/>
</dbReference>
<dbReference type="GO" id="GO:0008745">
    <property type="term" value="F:N-acetylmuramoyl-L-alanine amidase activity"/>
    <property type="evidence" value="ECO:0007669"/>
    <property type="project" value="UniProtKB-EC"/>
</dbReference>
<dbReference type="Pfam" id="PF01510">
    <property type="entry name" value="Amidase_2"/>
    <property type="match status" value="1"/>
</dbReference>
<keyword evidence="3" id="KW-0378">Hydrolase</keyword>
<dbReference type="EMBL" id="FQUX01000002">
    <property type="protein sequence ID" value="SHF09176.1"/>
    <property type="molecule type" value="Genomic_DNA"/>
</dbReference>
<dbReference type="GO" id="GO:0009254">
    <property type="term" value="P:peptidoglycan turnover"/>
    <property type="evidence" value="ECO:0007669"/>
    <property type="project" value="TreeGrafter"/>
</dbReference>
<dbReference type="SMART" id="SM00644">
    <property type="entry name" value="Ami_2"/>
    <property type="match status" value="1"/>
</dbReference>
<name>A0A1M4YV09_9FLAO</name>
<keyword evidence="4" id="KW-0961">Cell wall biogenesis/degradation</keyword>
<dbReference type="PROSITE" id="PS51257">
    <property type="entry name" value="PROKAR_LIPOPROTEIN"/>
    <property type="match status" value="1"/>
</dbReference>
<evidence type="ECO:0000259" key="5">
    <source>
        <dbReference type="SMART" id="SM00644"/>
    </source>
</evidence>
<reference evidence="7" key="1">
    <citation type="submission" date="2016-11" db="EMBL/GenBank/DDBJ databases">
        <authorList>
            <person name="Varghese N."/>
            <person name="Submissions S."/>
        </authorList>
    </citation>
    <scope>NUCLEOTIDE SEQUENCE [LARGE SCALE GENOMIC DNA]</scope>
    <source>
        <strain evidence="7">DSM 17539</strain>
    </source>
</reference>
<dbReference type="SUPFAM" id="SSF55846">
    <property type="entry name" value="N-acetylmuramoyl-L-alanine amidase-like"/>
    <property type="match status" value="1"/>
</dbReference>
<proteinExistence type="predicted"/>
<dbReference type="OrthoDB" id="9794842at2"/>
<evidence type="ECO:0000313" key="7">
    <source>
        <dbReference type="Proteomes" id="UP000184406"/>
    </source>
</evidence>
<accession>A0A1M4YV09</accession>
<dbReference type="InterPro" id="IPR051206">
    <property type="entry name" value="NAMLAA_amidase_2"/>
</dbReference>